<geneLocation type="plasmid" evidence="2">
    <name>pUSDA257 fragment 1</name>
</geneLocation>
<organism evidence="1">
    <name type="scientific">Sinorhizobium fredii (strain USDA 257)</name>
    <dbReference type="NCBI Taxonomy" id="1185652"/>
    <lineage>
        <taxon>Bacteria</taxon>
        <taxon>Pseudomonadati</taxon>
        <taxon>Pseudomonadota</taxon>
        <taxon>Alphaproteobacteria</taxon>
        <taxon>Hyphomicrobiales</taxon>
        <taxon>Rhizobiaceae</taxon>
        <taxon>Sinorhizobium/Ensifer group</taxon>
        <taxon>Sinorhizobium</taxon>
    </lineage>
</organism>
<proteinExistence type="predicted"/>
<gene>
    <name evidence="1" type="ORF">USDA257_p00520</name>
</gene>
<evidence type="ECO:0000313" key="1">
    <source>
        <dbReference type="EMBL" id="AFL54770.1"/>
    </source>
</evidence>
<protein>
    <submittedName>
        <fullName evidence="1">Uncharacterized protein</fullName>
    </submittedName>
</protein>
<evidence type="ECO:0000313" key="2">
    <source>
        <dbReference type="Proteomes" id="UP000006180"/>
    </source>
</evidence>
<name>I3XFW4_SINF2</name>
<dbReference type="AlphaFoldDB" id="I3XFW4"/>
<reference evidence="1" key="1">
    <citation type="journal article" date="2012" name="J. Bacteriol.">
        <title>Complete genome sequence of the broad-host-range strain Sinorhizobium fredii USDA257.</title>
        <authorList>
            <person name="Schuldes J."/>
            <person name="Rodriguez Orbegoso M."/>
            <person name="Schmeisser C."/>
            <person name="Krishnan H.B."/>
            <person name="Daniel R."/>
            <person name="Streit W.R."/>
        </authorList>
    </citation>
    <scope>NUCLEOTIDE SEQUENCE [LARGE SCALE GENOMIC DNA]</scope>
    <source>
        <strain evidence="1">USDA 257</strain>
        <plasmid evidence="1">pUSDA257</plasmid>
    </source>
</reference>
<dbReference type="HOGENOM" id="CLU_3103847_0_0_5"/>
<dbReference type="EMBL" id="CP003564">
    <property type="protein sequence ID" value="AFL54770.1"/>
    <property type="molecule type" value="Genomic_DNA"/>
</dbReference>
<accession>I3XFW4</accession>
<sequence>MFSPHRSWRGDIASRTRIAATSTVPVLYRILIIMNPIRYRFIDANQRMGVR</sequence>
<keyword evidence="1" id="KW-0614">Plasmid</keyword>